<dbReference type="GO" id="GO:0004620">
    <property type="term" value="F:phospholipase activity"/>
    <property type="evidence" value="ECO:0007669"/>
    <property type="project" value="TreeGrafter"/>
</dbReference>
<dbReference type="GO" id="GO:0005737">
    <property type="term" value="C:cytoplasm"/>
    <property type="evidence" value="ECO:0007669"/>
    <property type="project" value="TreeGrafter"/>
</dbReference>
<proteinExistence type="predicted"/>
<dbReference type="PANTHER" id="PTHR23509">
    <property type="entry name" value="PA-PL1 PHOSPHOLIPASE FAMILY"/>
    <property type="match status" value="1"/>
</dbReference>
<dbReference type="InterPro" id="IPR057826">
    <property type="entry name" value="WWE_C20G8.02"/>
</dbReference>
<dbReference type="Proteomes" id="UP000245783">
    <property type="component" value="Unassembled WGS sequence"/>
</dbReference>
<dbReference type="Pfam" id="PF23463">
    <property type="entry name" value="WWE_2"/>
    <property type="match status" value="1"/>
</dbReference>
<feature type="compositionally biased region" description="Basic and acidic residues" evidence="1">
    <location>
        <begin position="444"/>
        <end position="473"/>
    </location>
</feature>
<feature type="compositionally biased region" description="Acidic residues" evidence="1">
    <location>
        <begin position="474"/>
        <end position="484"/>
    </location>
</feature>
<feature type="region of interest" description="Disordered" evidence="1">
    <location>
        <begin position="799"/>
        <end position="831"/>
    </location>
</feature>
<feature type="region of interest" description="Disordered" evidence="1">
    <location>
        <begin position="925"/>
        <end position="966"/>
    </location>
</feature>
<feature type="region of interest" description="Disordered" evidence="1">
    <location>
        <begin position="1"/>
        <end position="28"/>
    </location>
</feature>
<feature type="domain" description="DDHD" evidence="2">
    <location>
        <begin position="672"/>
        <end position="921"/>
    </location>
</feature>
<sequence length="966" mass="106832">MSGEEASRVGERNVDGSSSCSPPDVRPRWFYSSEKSWIDFDERDQQALEARFQQLGGAEWHSEIKAQHTDNDESESDHTGTSDDDDDEAEGSSSDTRKGEQDSTSKPDSDEQNGLGSMLTGLISGNASDHKSTDASRKLADQAKSIPPIRTVSHNLKKAQKRSKSKEPEVVRAVLDPDEPEEESRTRVAVLEDKLFDVNLESMDLYPVFWKGVKLRVVRATWFYSAASDGGYAPIAYDEALARDLDNAYTAVKPWQKLAGQEIDVDNGVTQDSSQKQQGDEVDDDELYELPSLKAQGRVHFESPVGGRIFTEDLSGRLLSMVGGSHVIRGFDEAERLAKAGGALNQLPAFTLPFAKGSDPDDEEQDAAGDEDEGVDGGAERRGARHASKRAGAASRPGKPSAQEPESTNAGNEESGGFMSKLVPSSGWLRPDVALLRTLGYGKEDAEREAKRDQRQKNTEDSAKTGTKRKGEEEKGESEEDETEEDRKDEPPSLVLCIHGIGQGLVEDFDALDFVYDVERLRKQAKSSASDPALKRLSRGRRAQFIPISWRQGLTFQSSNEQNDNEYGLSDISNSAAIPLVRNVISKVILDVPYYLSHHRQKMIAAVKSELNRTYRLWCKRNPDFLEKGGRVSMICHSLGSALAMDILSQQPTTVAPLHQRSEEELRSNEHLVFDVANLFLIGSPCGFFLHLGAGQLIARRGTKRTRDVAGDAALEEAGRYGCLAAEAVYNCYNTTDPVAYQLNATVDREYASLMRPVSIPDATDALLDSLSLPRLSVSKLFDPDRPFSSGEDAYAKANVQPTTSAWEENQKRRGKGGASKKGKSEESKLANGAVIVEQGETLKKMQPQMQARQAGRSAYPIDVKRLEKAERRFRALNPHGAIDFFFETKGFNEYLDMLSAHVSYWTSPSFSRFVLSQLWTDYAGPESERQDASGQEPPPTIVPQLDVDVPKEREEEQSKQEKQQT</sequence>
<dbReference type="PROSITE" id="PS51043">
    <property type="entry name" value="DDHD"/>
    <property type="match status" value="1"/>
</dbReference>
<feature type="compositionally biased region" description="Basic and acidic residues" evidence="1">
    <location>
        <begin position="60"/>
        <end position="81"/>
    </location>
</feature>
<dbReference type="EMBL" id="KZ819396">
    <property type="protein sequence ID" value="PWN41226.1"/>
    <property type="molecule type" value="Genomic_DNA"/>
</dbReference>
<reference evidence="3 4" key="1">
    <citation type="journal article" date="2018" name="Mol. Biol. Evol.">
        <title>Broad Genomic Sampling Reveals a Smut Pathogenic Ancestry of the Fungal Clade Ustilaginomycotina.</title>
        <authorList>
            <person name="Kijpornyongpan T."/>
            <person name="Mondo S.J."/>
            <person name="Barry K."/>
            <person name="Sandor L."/>
            <person name="Lee J."/>
            <person name="Lipzen A."/>
            <person name="Pangilinan J."/>
            <person name="LaButti K."/>
            <person name="Hainaut M."/>
            <person name="Henrissat B."/>
            <person name="Grigoriev I.V."/>
            <person name="Spatafora J.W."/>
            <person name="Aime M.C."/>
        </authorList>
    </citation>
    <scope>NUCLEOTIDE SEQUENCE [LARGE SCALE GENOMIC DNA]</scope>
    <source>
        <strain evidence="3 4">MCA 4658</strain>
    </source>
</reference>
<dbReference type="Pfam" id="PF02862">
    <property type="entry name" value="DDHD"/>
    <property type="match status" value="1"/>
</dbReference>
<feature type="compositionally biased region" description="Basic residues" evidence="1">
    <location>
        <begin position="155"/>
        <end position="164"/>
    </location>
</feature>
<dbReference type="InterPro" id="IPR004177">
    <property type="entry name" value="DDHD_dom"/>
</dbReference>
<dbReference type="OrthoDB" id="69269at2759"/>
<feature type="compositionally biased region" description="Basic residues" evidence="1">
    <location>
        <begin position="813"/>
        <end position="822"/>
    </location>
</feature>
<evidence type="ECO:0000259" key="2">
    <source>
        <dbReference type="PROSITE" id="PS51043"/>
    </source>
</evidence>
<dbReference type="InterPro" id="IPR058055">
    <property type="entry name" value="PA-PLA1"/>
</dbReference>
<feature type="region of interest" description="Disordered" evidence="1">
    <location>
        <begin position="444"/>
        <end position="491"/>
    </location>
</feature>
<evidence type="ECO:0000256" key="1">
    <source>
        <dbReference type="SAM" id="MobiDB-lite"/>
    </source>
</evidence>
<feature type="region of interest" description="Disordered" evidence="1">
    <location>
        <begin position="48"/>
        <end position="183"/>
    </location>
</feature>
<feature type="compositionally biased region" description="Basic and acidic residues" evidence="1">
    <location>
        <begin position="949"/>
        <end position="966"/>
    </location>
</feature>
<feature type="compositionally biased region" description="Basic and acidic residues" evidence="1">
    <location>
        <begin position="1"/>
        <end position="14"/>
    </location>
</feature>
<feature type="compositionally biased region" description="Acidic residues" evidence="1">
    <location>
        <begin position="360"/>
        <end position="375"/>
    </location>
</feature>
<organism evidence="3 4">
    <name type="scientific">Ceraceosorus guamensis</name>
    <dbReference type="NCBI Taxonomy" id="1522189"/>
    <lineage>
        <taxon>Eukaryota</taxon>
        <taxon>Fungi</taxon>
        <taxon>Dikarya</taxon>
        <taxon>Basidiomycota</taxon>
        <taxon>Ustilaginomycotina</taxon>
        <taxon>Exobasidiomycetes</taxon>
        <taxon>Ceraceosorales</taxon>
        <taxon>Ceraceosoraceae</taxon>
        <taxon>Ceraceosorus</taxon>
    </lineage>
</organism>
<feature type="region of interest" description="Disordered" evidence="1">
    <location>
        <begin position="351"/>
        <end position="419"/>
    </location>
</feature>
<dbReference type="GO" id="GO:0046872">
    <property type="term" value="F:metal ion binding"/>
    <property type="evidence" value="ECO:0007669"/>
    <property type="project" value="InterPro"/>
</dbReference>
<accession>A0A316VUC7</accession>
<dbReference type="STRING" id="1522189.A0A316VUC7"/>
<dbReference type="RefSeq" id="XP_025368386.1">
    <property type="nucleotide sequence ID" value="XM_025514307.1"/>
</dbReference>
<feature type="compositionally biased region" description="Basic and acidic residues" evidence="1">
    <location>
        <begin position="128"/>
        <end position="141"/>
    </location>
</feature>
<dbReference type="FunCoup" id="A0A316VUC7">
    <property type="interactions" value="306"/>
</dbReference>
<evidence type="ECO:0000313" key="4">
    <source>
        <dbReference type="Proteomes" id="UP000245783"/>
    </source>
</evidence>
<protein>
    <recommendedName>
        <fullName evidence="2">DDHD domain-containing protein</fullName>
    </recommendedName>
</protein>
<dbReference type="AlphaFoldDB" id="A0A316VUC7"/>
<evidence type="ECO:0000313" key="3">
    <source>
        <dbReference type="EMBL" id="PWN41226.1"/>
    </source>
</evidence>
<name>A0A316VUC7_9BASI</name>
<keyword evidence="4" id="KW-1185">Reference proteome</keyword>
<dbReference type="SMART" id="SM01127">
    <property type="entry name" value="DDHD"/>
    <property type="match status" value="1"/>
</dbReference>
<gene>
    <name evidence="3" type="ORF">IE81DRAFT_324720</name>
</gene>
<dbReference type="GeneID" id="37036177"/>
<feature type="compositionally biased region" description="Basic and acidic residues" evidence="1">
    <location>
        <begin position="95"/>
        <end position="109"/>
    </location>
</feature>
<dbReference type="InParanoid" id="A0A316VUC7"/>
<dbReference type="PANTHER" id="PTHR23509:SF6">
    <property type="entry name" value="PHOSPHOLIPASE C1020.13C-RELATED"/>
    <property type="match status" value="1"/>
</dbReference>